<keyword evidence="10 15" id="KW-0812">Transmembrane</keyword>
<keyword evidence="7 15" id="KW-1003">Cell membrane</keyword>
<dbReference type="PRINTS" id="PR01440">
    <property type="entry name" value="CELLSNTHASEB"/>
</dbReference>
<feature type="transmembrane region" description="Helical" evidence="15">
    <location>
        <begin position="716"/>
        <end position="737"/>
    </location>
</feature>
<evidence type="ECO:0000256" key="15">
    <source>
        <dbReference type="RuleBase" id="RU365021"/>
    </source>
</evidence>
<keyword evidence="17" id="KW-1185">Reference proteome</keyword>
<comment type="subunit">
    <text evidence="5 15">Tightly associated with the cellulose synthase catalytic subunit.</text>
</comment>
<evidence type="ECO:0000256" key="2">
    <source>
        <dbReference type="ARBA" id="ARBA00004377"/>
    </source>
</evidence>
<evidence type="ECO:0000256" key="9">
    <source>
        <dbReference type="ARBA" id="ARBA00022636"/>
    </source>
</evidence>
<dbReference type="RefSeq" id="WP_368375724.1">
    <property type="nucleotide sequence ID" value="NZ_JBFRYB010000001.1"/>
</dbReference>
<evidence type="ECO:0000256" key="4">
    <source>
        <dbReference type="ARBA" id="ARBA00010714"/>
    </source>
</evidence>
<organism evidence="16 17">
    <name type="scientific">Zhongshania arctica</name>
    <dbReference type="NCBI Taxonomy" id="3238302"/>
    <lineage>
        <taxon>Bacteria</taxon>
        <taxon>Pseudomonadati</taxon>
        <taxon>Pseudomonadota</taxon>
        <taxon>Gammaproteobacteria</taxon>
        <taxon>Cellvibrionales</taxon>
        <taxon>Spongiibacteraceae</taxon>
        <taxon>Zhongshania</taxon>
    </lineage>
</organism>
<evidence type="ECO:0000256" key="6">
    <source>
        <dbReference type="ARBA" id="ARBA00021844"/>
    </source>
</evidence>
<evidence type="ECO:0000256" key="7">
    <source>
        <dbReference type="ARBA" id="ARBA00022475"/>
    </source>
</evidence>
<comment type="function">
    <text evidence="1 15">Binds the cellulose synthase activator, bis-(3'-5') cyclic diguanylic acid (c-di-GMP).</text>
</comment>
<dbReference type="Proteomes" id="UP001557484">
    <property type="component" value="Unassembled WGS sequence"/>
</dbReference>
<name>A0ABV3TXD0_9GAMM</name>
<sequence length="751" mass="82826">MSIINIRLAMIFAFATIMLSPFAYGDPLSMLLDDEPKVIKRDYLLSDLGYGGSIELQGSKSDTYIGFGSRLDEVVIGGDIELRFTPSPALQSKFSHLKVYLNQELMGVVAIEEGKQGQLLDAKIPLDPRFFANYNQVRIELIGHLDLECWNPDDQSIWAEISKNSRIQISSRKIRLRNELGFLPAPFFDEREFTKLILPVLFPESPSVELVKSAGVAASYFGALSKWRGAEFPVHFDQLPTQHALIFMTNTERPAFLKDFPPVNKPTLQVISHPENPYIKFLLVMGRDTKELLTAVKGLALGNSVLTGPVAEINRALQIEPRSPYDAPNWVRTDRKVLFSELVENKQELQISGRNSSPINISLQLPPDLFTWRSRGIPMDLHYRYSPPPEDYDGSRMSVSINKQFVEAFNLSQRGISGDEKRVRIPLLTDSFSGGDLVRIPAFKVGSKNQLEFQFSFTSISSGACKTIPAAPPKAVVDGSSSVDFSGYPHYIEMPSLRAFANAGFPFTRMADLSETIVVLPAAIGKPEIETFLQLLGFIGASSGYPAVGVEVVNDWDAAQLQDKDILAISVTSGLSSAMADSDALPMILSETERAISRPFRNRQASLNIGENGRSVDNEVAENVNVSATGGLAAVVGAESPYTPGRSVIAVMAASTEDLGKVSAAFNDSGKITAMFGSVAVFREDRVSSYLVGDRYYVGKLPIWQLIWYHFSEHPFLLLLLAALLIAMLVVVIWRILNQIAAMRLRAGEDE</sequence>
<evidence type="ECO:0000256" key="3">
    <source>
        <dbReference type="ARBA" id="ARBA00005186"/>
    </source>
</evidence>
<evidence type="ECO:0000313" key="17">
    <source>
        <dbReference type="Proteomes" id="UP001557484"/>
    </source>
</evidence>
<dbReference type="InterPro" id="IPR003920">
    <property type="entry name" value="Cell_synth_B"/>
</dbReference>
<reference evidence="16 17" key="1">
    <citation type="journal article" date="2011" name="Int. J. Syst. Evol. Microbiol.">
        <title>Zhongshania antarctica gen. nov., sp. nov. and Zhongshania guokunii sp. nov., gammaproteobacteria respectively isolated from coastal attached (fast) ice and surface seawater of the Antarctic.</title>
        <authorList>
            <person name="Li H.J."/>
            <person name="Zhang X.Y."/>
            <person name="Chen C.X."/>
            <person name="Zhang Y.J."/>
            <person name="Gao Z.M."/>
            <person name="Yu Y."/>
            <person name="Chen X.L."/>
            <person name="Chen B."/>
            <person name="Zhang Y.Z."/>
        </authorList>
    </citation>
    <scope>NUCLEOTIDE SEQUENCE [LARGE SCALE GENOMIC DNA]</scope>
    <source>
        <strain evidence="16 17">R06B22</strain>
    </source>
</reference>
<keyword evidence="8 15" id="KW-0997">Cell inner membrane</keyword>
<accession>A0ABV3TXD0</accession>
<proteinExistence type="inferred from homology"/>
<evidence type="ECO:0000256" key="11">
    <source>
        <dbReference type="ARBA" id="ARBA00022916"/>
    </source>
</evidence>
<gene>
    <name evidence="16" type="primary">bcsB</name>
    <name evidence="16" type="ORF">AB4875_08975</name>
</gene>
<evidence type="ECO:0000256" key="12">
    <source>
        <dbReference type="ARBA" id="ARBA00022989"/>
    </source>
</evidence>
<dbReference type="NCBIfam" id="NF008323">
    <property type="entry name" value="PRK11114.1-1"/>
    <property type="match status" value="1"/>
</dbReference>
<evidence type="ECO:0000256" key="10">
    <source>
        <dbReference type="ARBA" id="ARBA00022692"/>
    </source>
</evidence>
<comment type="pathway">
    <text evidence="3 15">Glycan metabolism; bacterial cellulose biosynthesis.</text>
</comment>
<keyword evidence="12 15" id="KW-1133">Transmembrane helix</keyword>
<dbReference type="Pfam" id="PF03170">
    <property type="entry name" value="BcsB"/>
    <property type="match status" value="1"/>
</dbReference>
<evidence type="ECO:0000256" key="13">
    <source>
        <dbReference type="ARBA" id="ARBA00023136"/>
    </source>
</evidence>
<keyword evidence="13 15" id="KW-0472">Membrane</keyword>
<comment type="similarity">
    <text evidence="4 15">Belongs to the AcsB/BcsB family.</text>
</comment>
<comment type="subcellular location">
    <subcellularLocation>
        <location evidence="2">Cell inner membrane</location>
        <topology evidence="2">Single-pass membrane protein</topology>
    </subcellularLocation>
</comment>
<comment type="caution">
    <text evidence="16">The sequence shown here is derived from an EMBL/GenBank/DDBJ whole genome shotgun (WGS) entry which is preliminary data.</text>
</comment>
<evidence type="ECO:0000256" key="14">
    <source>
        <dbReference type="ARBA" id="ARBA00033444"/>
    </source>
</evidence>
<keyword evidence="9 15" id="KW-0973">c-di-GMP</keyword>
<dbReference type="Gene3D" id="2.60.120.260">
    <property type="entry name" value="Galactose-binding domain-like"/>
    <property type="match status" value="2"/>
</dbReference>
<dbReference type="PANTHER" id="PTHR39083">
    <property type="entry name" value="CYCLIC DI-GMP-BINDING PROTEIN"/>
    <property type="match status" value="1"/>
</dbReference>
<evidence type="ECO:0000256" key="5">
    <source>
        <dbReference type="ARBA" id="ARBA00011437"/>
    </source>
</evidence>
<protein>
    <recommendedName>
        <fullName evidence="6 15">Cyclic di-GMP-binding protein</fullName>
    </recommendedName>
    <alternativeName>
        <fullName evidence="14 15">Cellulose synthase regulatory subunit</fullName>
    </alternativeName>
</protein>
<dbReference type="EMBL" id="JBFRYB010000001">
    <property type="protein sequence ID" value="MEX1665623.1"/>
    <property type="molecule type" value="Genomic_DNA"/>
</dbReference>
<evidence type="ECO:0000256" key="8">
    <source>
        <dbReference type="ARBA" id="ARBA00022519"/>
    </source>
</evidence>
<dbReference type="PANTHER" id="PTHR39083:SF1">
    <property type="entry name" value="CYCLIC DI-GMP-BINDING PROTEIN"/>
    <property type="match status" value="1"/>
</dbReference>
<dbReference type="InterPro" id="IPR018513">
    <property type="entry name" value="Cell_synthase_bac"/>
</dbReference>
<evidence type="ECO:0000256" key="1">
    <source>
        <dbReference type="ARBA" id="ARBA00002057"/>
    </source>
</evidence>
<keyword evidence="11 15" id="KW-0135">Cellulose biosynthesis</keyword>
<evidence type="ECO:0000313" key="16">
    <source>
        <dbReference type="EMBL" id="MEX1665623.1"/>
    </source>
</evidence>